<dbReference type="GO" id="GO:0004803">
    <property type="term" value="F:transposase activity"/>
    <property type="evidence" value="ECO:0007669"/>
    <property type="project" value="InterPro"/>
</dbReference>
<dbReference type="SUPFAM" id="SSF48295">
    <property type="entry name" value="TrpR-like"/>
    <property type="match status" value="1"/>
</dbReference>
<reference evidence="1" key="1">
    <citation type="submission" date="2020-08" db="EMBL/GenBank/DDBJ databases">
        <title>Novel species isolated from subtropical streams in China.</title>
        <authorList>
            <person name="Lu H."/>
        </authorList>
    </citation>
    <scope>NUCLEOTIDE SEQUENCE</scope>
    <source>
        <strain evidence="1">CY7W</strain>
    </source>
</reference>
<evidence type="ECO:0000313" key="2">
    <source>
        <dbReference type="Proteomes" id="UP000612361"/>
    </source>
</evidence>
<evidence type="ECO:0000313" key="1">
    <source>
        <dbReference type="EMBL" id="MBC3937024.1"/>
    </source>
</evidence>
<name>A0A923KUE6_9BURK</name>
<comment type="caution">
    <text evidence="1">The sequence shown here is derived from an EMBL/GenBank/DDBJ whole genome shotgun (WGS) entry which is preliminary data.</text>
</comment>
<dbReference type="GO" id="GO:0006313">
    <property type="term" value="P:DNA transposition"/>
    <property type="evidence" value="ECO:0007669"/>
    <property type="project" value="InterPro"/>
</dbReference>
<dbReference type="InterPro" id="IPR010921">
    <property type="entry name" value="Trp_repressor/repl_initiator"/>
</dbReference>
<dbReference type="Proteomes" id="UP000612361">
    <property type="component" value="Unassembled WGS sequence"/>
</dbReference>
<dbReference type="EMBL" id="JACOGG010000028">
    <property type="protein sequence ID" value="MBC3937024.1"/>
    <property type="molecule type" value="Genomic_DNA"/>
</dbReference>
<dbReference type="NCBIfam" id="NF047595">
    <property type="entry name" value="IS66_ISRel24_TnpA"/>
    <property type="match status" value="1"/>
</dbReference>
<accession>A0A923KUE6</accession>
<keyword evidence="2" id="KW-1185">Reference proteome</keyword>
<proteinExistence type="predicted"/>
<gene>
    <name evidence="1" type="ORF">H8K47_16830</name>
</gene>
<dbReference type="Pfam" id="PF01527">
    <property type="entry name" value="HTH_Tnp_1"/>
    <property type="match status" value="1"/>
</dbReference>
<protein>
    <submittedName>
        <fullName evidence="1">Transposase</fullName>
    </submittedName>
</protein>
<dbReference type="InterPro" id="IPR002514">
    <property type="entry name" value="Transposase_8"/>
</dbReference>
<dbReference type="AlphaFoldDB" id="A0A923KUE6"/>
<dbReference type="GO" id="GO:0043565">
    <property type="term" value="F:sequence-specific DNA binding"/>
    <property type="evidence" value="ECO:0007669"/>
    <property type="project" value="InterPro"/>
</dbReference>
<sequence length="144" mass="15907">MLAGATLELLTTPVRRKRRPNYSPEFRTQLALRAAEPGVSVVRLAQENDINVNMLFKWRRQLREGRLDGVIHRQAMLPVTIVDDSAGHLPSAHPTDIPDVVVTPQRTATNEPGVIEIQMAGAVVRFDGKADLTAIRAVLGMLRP</sequence>
<organism evidence="1 2">
    <name type="scientific">Undibacterium rugosum</name>
    <dbReference type="NCBI Taxonomy" id="2762291"/>
    <lineage>
        <taxon>Bacteria</taxon>
        <taxon>Pseudomonadati</taxon>
        <taxon>Pseudomonadota</taxon>
        <taxon>Betaproteobacteria</taxon>
        <taxon>Burkholderiales</taxon>
        <taxon>Oxalobacteraceae</taxon>
        <taxon>Undibacterium</taxon>
    </lineage>
</organism>